<dbReference type="GO" id="GO:0005737">
    <property type="term" value="C:cytoplasm"/>
    <property type="evidence" value="ECO:0007669"/>
    <property type="project" value="TreeGrafter"/>
</dbReference>
<dbReference type="NCBIfam" id="NF008865">
    <property type="entry name" value="PRK11898.1"/>
    <property type="match status" value="1"/>
</dbReference>
<dbReference type="InterPro" id="IPR008242">
    <property type="entry name" value="Chor_mutase/pphenate_deHydtase"/>
</dbReference>
<dbReference type="PIRSF" id="PIRSF001500">
    <property type="entry name" value="Chor_mut_pdt_Ppr"/>
    <property type="match status" value="1"/>
</dbReference>
<evidence type="ECO:0000256" key="9">
    <source>
        <dbReference type="RuleBase" id="RU361254"/>
    </source>
</evidence>
<evidence type="ECO:0000256" key="1">
    <source>
        <dbReference type="ARBA" id="ARBA00004741"/>
    </source>
</evidence>
<keyword evidence="5 9" id="KW-0584">Phenylalanine biosynthesis</keyword>
<keyword evidence="4 9" id="KW-0057">Aromatic amino acid biosynthesis</keyword>
<keyword evidence="12" id="KW-0413">Isomerase</keyword>
<comment type="pathway">
    <text evidence="1 9">Amino-acid biosynthesis; L-phenylalanine biosynthesis; phenylpyruvate from prephenate: step 1/1.</text>
</comment>
<dbReference type="InterPro" id="IPR045865">
    <property type="entry name" value="ACT-like_dom_sf"/>
</dbReference>
<evidence type="ECO:0000256" key="2">
    <source>
        <dbReference type="ARBA" id="ARBA00013147"/>
    </source>
</evidence>
<dbReference type="GO" id="GO:0004664">
    <property type="term" value="F:prephenate dehydratase activity"/>
    <property type="evidence" value="ECO:0007669"/>
    <property type="project" value="UniProtKB-UniRule"/>
</dbReference>
<evidence type="ECO:0000256" key="5">
    <source>
        <dbReference type="ARBA" id="ARBA00023222"/>
    </source>
</evidence>
<gene>
    <name evidence="9" type="primary">pheA</name>
    <name evidence="12" type="ORF">NITHO_280019</name>
</gene>
<dbReference type="Pfam" id="PF00800">
    <property type="entry name" value="PDT"/>
    <property type="match status" value="1"/>
</dbReference>
<dbReference type="SUPFAM" id="SSF55021">
    <property type="entry name" value="ACT-like"/>
    <property type="match status" value="1"/>
</dbReference>
<accession>I4EGR4</accession>
<keyword evidence="6 9" id="KW-0456">Lyase</keyword>
<dbReference type="Gene3D" id="3.40.190.10">
    <property type="entry name" value="Periplasmic binding protein-like II"/>
    <property type="match status" value="2"/>
</dbReference>
<dbReference type="AlphaFoldDB" id="I4EGR4"/>
<feature type="domain" description="Prephenate dehydratase" evidence="10">
    <location>
        <begin position="2"/>
        <end position="183"/>
    </location>
</feature>
<dbReference type="PANTHER" id="PTHR21022:SF19">
    <property type="entry name" value="PREPHENATE DEHYDRATASE-RELATED"/>
    <property type="match status" value="1"/>
</dbReference>
<evidence type="ECO:0000259" key="10">
    <source>
        <dbReference type="PROSITE" id="PS51171"/>
    </source>
</evidence>
<protein>
    <recommendedName>
        <fullName evidence="2 9">Prephenate dehydratase</fullName>
        <shortName evidence="9">PDT</shortName>
        <ecNumber evidence="2 9">4.2.1.51</ecNumber>
    </recommendedName>
</protein>
<dbReference type="PANTHER" id="PTHR21022">
    <property type="entry name" value="PREPHENATE DEHYDRATASE P PROTEIN"/>
    <property type="match status" value="1"/>
</dbReference>
<evidence type="ECO:0000259" key="11">
    <source>
        <dbReference type="PROSITE" id="PS51671"/>
    </source>
</evidence>
<evidence type="ECO:0000313" key="12">
    <source>
        <dbReference type="EMBL" id="CCF83876.1"/>
    </source>
</evidence>
<evidence type="ECO:0000313" key="13">
    <source>
        <dbReference type="Proteomes" id="UP000004221"/>
    </source>
</evidence>
<reference evidence="12 13" key="1">
    <citation type="journal article" date="2012" name="ISME J.">
        <title>Nitrification expanded: discovery, physiology and genomics of a nitrite-oxidizing bacterium from the phylum Chloroflexi.</title>
        <authorList>
            <person name="Sorokin D.Y."/>
            <person name="Lucker S."/>
            <person name="Vejmelkova D."/>
            <person name="Kostrikina N.A."/>
            <person name="Kleerebezem R."/>
            <person name="Rijpstra W.I."/>
            <person name="Damste J.S."/>
            <person name="Le Paslier D."/>
            <person name="Muyzer G."/>
            <person name="Wagner M."/>
            <person name="van Loosdrecht M.C."/>
            <person name="Daims H."/>
        </authorList>
    </citation>
    <scope>NUCLEOTIDE SEQUENCE [LARGE SCALE GENOMIC DNA]</scope>
    <source>
        <strain evidence="13">none</strain>
    </source>
</reference>
<keyword evidence="13" id="KW-1185">Reference proteome</keyword>
<name>I4EGR4_9BACT</name>
<dbReference type="PROSITE" id="PS51171">
    <property type="entry name" value="PREPHENATE_DEHYDR_3"/>
    <property type="match status" value="1"/>
</dbReference>
<dbReference type="Proteomes" id="UP000004221">
    <property type="component" value="Unassembled WGS sequence"/>
</dbReference>
<dbReference type="EC" id="4.2.1.51" evidence="2 9"/>
<feature type="site" description="Essential for prephenate dehydratase activity" evidence="8">
    <location>
        <position position="176"/>
    </location>
</feature>
<dbReference type="InterPro" id="IPR018528">
    <property type="entry name" value="Preph_deHydtase_CS"/>
</dbReference>
<dbReference type="SUPFAM" id="SSF53850">
    <property type="entry name" value="Periplasmic binding protein-like II"/>
    <property type="match status" value="1"/>
</dbReference>
<dbReference type="GO" id="GO:0009094">
    <property type="term" value="P:L-phenylalanine biosynthetic process"/>
    <property type="evidence" value="ECO:0007669"/>
    <property type="project" value="UniProtKB-UniPathway"/>
</dbReference>
<evidence type="ECO:0000256" key="3">
    <source>
        <dbReference type="ARBA" id="ARBA00022605"/>
    </source>
</evidence>
<organism evidence="12 13">
    <name type="scientific">Nitrolancea hollandica Lb</name>
    <dbReference type="NCBI Taxonomy" id="1129897"/>
    <lineage>
        <taxon>Bacteria</taxon>
        <taxon>Pseudomonadati</taxon>
        <taxon>Thermomicrobiota</taxon>
        <taxon>Thermomicrobia</taxon>
        <taxon>Sphaerobacterales</taxon>
        <taxon>Sphaerobacterineae</taxon>
        <taxon>Sphaerobacteraceae</taxon>
        <taxon>Nitrolancea</taxon>
    </lineage>
</organism>
<dbReference type="GO" id="GO:0016853">
    <property type="term" value="F:isomerase activity"/>
    <property type="evidence" value="ECO:0007669"/>
    <property type="project" value="UniProtKB-KW"/>
</dbReference>
<dbReference type="OrthoDB" id="9802281at2"/>
<comment type="catalytic activity">
    <reaction evidence="7 9">
        <text>prephenate + H(+) = 3-phenylpyruvate + CO2 + H2O</text>
        <dbReference type="Rhea" id="RHEA:21648"/>
        <dbReference type="ChEBI" id="CHEBI:15377"/>
        <dbReference type="ChEBI" id="CHEBI:15378"/>
        <dbReference type="ChEBI" id="CHEBI:16526"/>
        <dbReference type="ChEBI" id="CHEBI:18005"/>
        <dbReference type="ChEBI" id="CHEBI:29934"/>
        <dbReference type="EC" id="4.2.1.51"/>
    </reaction>
</comment>
<dbReference type="UniPathway" id="UPA00121">
    <property type="reaction ID" value="UER00345"/>
</dbReference>
<evidence type="ECO:0000256" key="7">
    <source>
        <dbReference type="ARBA" id="ARBA00047848"/>
    </source>
</evidence>
<dbReference type="InterPro" id="IPR002912">
    <property type="entry name" value="ACT_dom"/>
</dbReference>
<keyword evidence="3 9" id="KW-0028">Amino-acid biosynthesis</keyword>
<dbReference type="InterPro" id="IPR001086">
    <property type="entry name" value="Preph_deHydtase"/>
</dbReference>
<dbReference type="RefSeq" id="WP_008477563.1">
    <property type="nucleotide sequence ID" value="NZ_CAGS01000201.1"/>
</dbReference>
<evidence type="ECO:0000256" key="6">
    <source>
        <dbReference type="ARBA" id="ARBA00023239"/>
    </source>
</evidence>
<dbReference type="CDD" id="cd04905">
    <property type="entry name" value="ACT_CM-PDT"/>
    <property type="match status" value="1"/>
</dbReference>
<dbReference type="PROSITE" id="PS00858">
    <property type="entry name" value="PREPHENATE_DEHYDR_2"/>
    <property type="match status" value="1"/>
</dbReference>
<sequence length="287" mass="31220">MRIAYLGPEGTFSEEAALLQAARDGGATLVPFSTFPALVSAVETGLADRAILPIENSLEGAISTTVDLLIDETKLKIHDELVLAIRHNLIVVPDTQLSDIRYVVSKPEVFGQCRRFLDRCLPAVQQIAALSSAAAVADVMVAGDRSRAAIGTVRAAELNAAEILARDIQDNDSNVTRFVVLGWEDSAPTGHDKTSLCFTVRRNVPGALCDVLNDLSAAHIQMTKVESRPMKSVLGDYYFLVDIEGHRRDPLIAETLECIAEKTSLLKIFGSYPRHDLSRAGVRIPRE</sequence>
<proteinExistence type="predicted"/>
<dbReference type="PROSITE" id="PS51671">
    <property type="entry name" value="ACT"/>
    <property type="match status" value="1"/>
</dbReference>
<dbReference type="EMBL" id="CAGS01000201">
    <property type="protein sequence ID" value="CCF83876.1"/>
    <property type="molecule type" value="Genomic_DNA"/>
</dbReference>
<evidence type="ECO:0000256" key="8">
    <source>
        <dbReference type="PIRSR" id="PIRSR001500-2"/>
    </source>
</evidence>
<comment type="caution">
    <text evidence="12">The sequence shown here is derived from an EMBL/GenBank/DDBJ whole genome shotgun (WGS) entry which is preliminary data.</text>
</comment>
<feature type="domain" description="ACT" evidence="11">
    <location>
        <begin position="196"/>
        <end position="273"/>
    </location>
</feature>
<dbReference type="Gene3D" id="3.30.70.260">
    <property type="match status" value="1"/>
</dbReference>
<evidence type="ECO:0000256" key="4">
    <source>
        <dbReference type="ARBA" id="ARBA00023141"/>
    </source>
</evidence>